<reference evidence="3" key="1">
    <citation type="journal article" date="2016" name="Nature">
        <title>The genome of the seagrass Zostera marina reveals angiosperm adaptation to the sea.</title>
        <authorList>
            <person name="Olsen J.L."/>
            <person name="Rouze P."/>
            <person name="Verhelst B."/>
            <person name="Lin Y.-C."/>
            <person name="Bayer T."/>
            <person name="Collen J."/>
            <person name="Dattolo E."/>
            <person name="De Paoli E."/>
            <person name="Dittami S."/>
            <person name="Maumus F."/>
            <person name="Michel G."/>
            <person name="Kersting A."/>
            <person name="Lauritano C."/>
            <person name="Lohaus R."/>
            <person name="Toepel M."/>
            <person name="Tonon T."/>
            <person name="Vanneste K."/>
            <person name="Amirebrahimi M."/>
            <person name="Brakel J."/>
            <person name="Bostroem C."/>
            <person name="Chovatia M."/>
            <person name="Grimwood J."/>
            <person name="Jenkins J.W."/>
            <person name="Jueterbock A."/>
            <person name="Mraz A."/>
            <person name="Stam W.T."/>
            <person name="Tice H."/>
            <person name="Bornberg-Bauer E."/>
            <person name="Green P.J."/>
            <person name="Pearson G.A."/>
            <person name="Procaccini G."/>
            <person name="Duarte C.M."/>
            <person name="Schmutz J."/>
            <person name="Reusch T.B.H."/>
            <person name="Van de Peer Y."/>
        </authorList>
    </citation>
    <scope>NUCLEOTIDE SEQUENCE [LARGE SCALE GENOMIC DNA]</scope>
    <source>
        <strain evidence="3">cv. Finnish</strain>
    </source>
</reference>
<evidence type="ECO:0000256" key="1">
    <source>
        <dbReference type="SAM" id="MobiDB-lite"/>
    </source>
</evidence>
<dbReference type="Proteomes" id="UP000036987">
    <property type="component" value="Unassembled WGS sequence"/>
</dbReference>
<comment type="caution">
    <text evidence="2">The sequence shown here is derived from an EMBL/GenBank/DDBJ whole genome shotgun (WGS) entry which is preliminary data.</text>
</comment>
<feature type="region of interest" description="Disordered" evidence="1">
    <location>
        <begin position="89"/>
        <end position="133"/>
    </location>
</feature>
<organism evidence="2 3">
    <name type="scientific">Zostera marina</name>
    <name type="common">Eelgrass</name>
    <dbReference type="NCBI Taxonomy" id="29655"/>
    <lineage>
        <taxon>Eukaryota</taxon>
        <taxon>Viridiplantae</taxon>
        <taxon>Streptophyta</taxon>
        <taxon>Embryophyta</taxon>
        <taxon>Tracheophyta</taxon>
        <taxon>Spermatophyta</taxon>
        <taxon>Magnoliopsida</taxon>
        <taxon>Liliopsida</taxon>
        <taxon>Zosteraceae</taxon>
        <taxon>Zostera</taxon>
    </lineage>
</organism>
<accession>A0A0K9Q3Z3</accession>
<evidence type="ECO:0000313" key="3">
    <source>
        <dbReference type="Proteomes" id="UP000036987"/>
    </source>
</evidence>
<protein>
    <submittedName>
        <fullName evidence="2">Uncharacterized protein</fullName>
    </submittedName>
</protein>
<gene>
    <name evidence="2" type="ORF">ZOSMA_117G00400</name>
</gene>
<name>A0A0K9Q3Z3_ZOSMR</name>
<keyword evidence="3" id="KW-1185">Reference proteome</keyword>
<sequence>MANNEENDNKQMEEIIEAGGVNVIDFDRPIFPILNGHSTCSYTLNDVLRDDRARDLQHRIQMIRICSKNIGQAIEDTINPVKEVLEESCDETSNHRQSISNTETDAEIASTSYHCSPSPPIQKKRHRKKKSKK</sequence>
<feature type="compositionally biased region" description="Polar residues" evidence="1">
    <location>
        <begin position="95"/>
        <end position="115"/>
    </location>
</feature>
<evidence type="ECO:0000313" key="2">
    <source>
        <dbReference type="EMBL" id="KMZ75222.1"/>
    </source>
</evidence>
<dbReference type="AlphaFoldDB" id="A0A0K9Q3Z3"/>
<proteinExistence type="predicted"/>
<feature type="compositionally biased region" description="Basic residues" evidence="1">
    <location>
        <begin position="122"/>
        <end position="133"/>
    </location>
</feature>
<dbReference type="EMBL" id="LFYR01000192">
    <property type="protein sequence ID" value="KMZ75222.1"/>
    <property type="molecule type" value="Genomic_DNA"/>
</dbReference>